<organism evidence="1 2">
    <name type="scientific">Racocetra persica</name>
    <dbReference type="NCBI Taxonomy" id="160502"/>
    <lineage>
        <taxon>Eukaryota</taxon>
        <taxon>Fungi</taxon>
        <taxon>Fungi incertae sedis</taxon>
        <taxon>Mucoromycota</taxon>
        <taxon>Glomeromycotina</taxon>
        <taxon>Glomeromycetes</taxon>
        <taxon>Diversisporales</taxon>
        <taxon>Gigasporaceae</taxon>
        <taxon>Racocetra</taxon>
    </lineage>
</organism>
<name>A0ACA9MYD6_9GLOM</name>
<accession>A0ACA9MYD6</accession>
<evidence type="ECO:0000313" key="2">
    <source>
        <dbReference type="Proteomes" id="UP000789920"/>
    </source>
</evidence>
<proteinExistence type="predicted"/>
<sequence length="271" mass="31971">MSKRLRKNSRKSDGYIPENQEKAYEHSLETETDAEKIIEINPKEIIEVNQEIDFEAFNQQILKMINNLKSDFKSTEYYWYWIDKFVSGHKFLETISQLKNGLEEYDISLSTNIIISRIRRNKIPHIRRTEIPNITLSRIDYNNYRQKFPSSLKQSVSFSNQLNLHEQLRIIKDRNDFTNEFFTAAKIYTNNQSKKIINSNYNACQITIEVDSDSSLTDTSDSDSEPYTTDDELILQQSSLLNDDEWLINNNDDKQLINNKVLKVQTEFKNI</sequence>
<reference evidence="1" key="1">
    <citation type="submission" date="2021-06" db="EMBL/GenBank/DDBJ databases">
        <authorList>
            <person name="Kallberg Y."/>
            <person name="Tangrot J."/>
            <person name="Rosling A."/>
        </authorList>
    </citation>
    <scope>NUCLEOTIDE SEQUENCE</scope>
    <source>
        <strain evidence="1">MA461A</strain>
    </source>
</reference>
<keyword evidence="2" id="KW-1185">Reference proteome</keyword>
<evidence type="ECO:0000313" key="1">
    <source>
        <dbReference type="EMBL" id="CAG8616560.1"/>
    </source>
</evidence>
<dbReference type="Proteomes" id="UP000789920">
    <property type="component" value="Unassembled WGS sequence"/>
</dbReference>
<dbReference type="EMBL" id="CAJVQC010010435">
    <property type="protein sequence ID" value="CAG8616560.1"/>
    <property type="molecule type" value="Genomic_DNA"/>
</dbReference>
<protein>
    <submittedName>
        <fullName evidence="1">5017_t:CDS:1</fullName>
    </submittedName>
</protein>
<gene>
    <name evidence="1" type="ORF">RPERSI_LOCUS6530</name>
</gene>
<comment type="caution">
    <text evidence="1">The sequence shown here is derived from an EMBL/GenBank/DDBJ whole genome shotgun (WGS) entry which is preliminary data.</text>
</comment>